<dbReference type="FunCoup" id="A0A6P7I9T6">
    <property type="interactions" value="29"/>
</dbReference>
<accession>A0A6P7I9T6</accession>
<feature type="compositionally biased region" description="Polar residues" evidence="2">
    <location>
        <begin position="406"/>
        <end position="415"/>
    </location>
</feature>
<dbReference type="PANTHER" id="PTHR23347">
    <property type="entry name" value="COLORECTAL MUTANT CANCER PROTEIN MCC PROTEIN -RELATED"/>
    <property type="match status" value="1"/>
</dbReference>
<dbReference type="CTD" id="83878"/>
<evidence type="ECO:0000313" key="5">
    <source>
        <dbReference type="RefSeq" id="XP_028259662.1"/>
    </source>
</evidence>
<dbReference type="PANTHER" id="PTHR23347:SF5">
    <property type="entry name" value="HARMONIN-BINDING PROTEIN USHBP1"/>
    <property type="match status" value="1"/>
</dbReference>
<keyword evidence="1" id="KW-0175">Coiled coil</keyword>
<dbReference type="RefSeq" id="XP_028259662.1">
    <property type="nucleotide sequence ID" value="XM_028403861.1"/>
</dbReference>
<feature type="compositionally biased region" description="Basic and acidic residues" evidence="2">
    <location>
        <begin position="480"/>
        <end position="493"/>
    </location>
</feature>
<name>A0A6P7I9T6_9TELE</name>
<dbReference type="InterPro" id="IPR019536">
    <property type="entry name" value="USHBP1_PDZ-bd"/>
</dbReference>
<reference evidence="5" key="1">
    <citation type="submission" date="2025-08" db="UniProtKB">
        <authorList>
            <consortium name="RefSeq"/>
        </authorList>
    </citation>
    <scope>IDENTIFICATION</scope>
</reference>
<dbReference type="InterPro" id="IPR040171">
    <property type="entry name" value="USBP1-like"/>
</dbReference>
<proteinExistence type="predicted"/>
<sequence>MEDARLVRCDSLGAGSVCDQELLNPSDHLTLDPEGCDPAVNLEPTPAELAQCEAEVGTLLSIISELNKKMGSLKAPSESGDMTPAAPSRPLVPDLLSHRLVRSSPERNPVSMTMPKPPGTDRGGSGGVWTKLQGVLSSVEDSISCRRTWAAPITASDHDKRNKHLRAAQENWVKATQILEEMERDFGISCPLGLPKDQEDILDMDKREFALKNSISQADEEKNKLIGLHKHWRSGSHTPSYRPTAGALSPDWASPPYPGSPLLSRRSTRAMTPLSVGVDGSPLGSVTSGSPCSSPISLECETDRLNRYIERLKARNERLTAALERKKGETEQIMFTLNRLESDCLALQTALRYCEECEEAYSELLSLYDAKKQQSIPLQTDPAEPVGDRQQPDSPSVQLRKMGTEELSTSFSTAGVTEEEETHTGQRMPEPEDRETVLRQQIERLKKDRAAICLPKPGPAVEGKLSPDTGQSAGSRRGHVTKDNHKPPDSKKEKASLFYELISVREEMSDLRALIRLKEKELRCLEWSLMGQKAQEAAGVFIPESLREEMEDRKAEQQRLCENAAKLGFDGDITGSRTRPILKELQAVMQREQALKKRLALVQDSLNTALSDSTPHRRDNAEQIARLTQAHSKALSSYRQIRRKYREQVWRLEQKVAAMMESQHNQSGAGEVLEWRREETVL</sequence>
<evidence type="ECO:0000259" key="3">
    <source>
        <dbReference type="Pfam" id="PF10506"/>
    </source>
</evidence>
<feature type="region of interest" description="Disordered" evidence="2">
    <location>
        <begin position="376"/>
        <end position="435"/>
    </location>
</feature>
<dbReference type="Proteomes" id="UP000515145">
    <property type="component" value="Chromosome 4"/>
</dbReference>
<dbReference type="OrthoDB" id="6256369at2759"/>
<dbReference type="GeneID" id="114434545"/>
<dbReference type="AlphaFoldDB" id="A0A6P7I9T6"/>
<evidence type="ECO:0000313" key="4">
    <source>
        <dbReference type="Proteomes" id="UP000515145"/>
    </source>
</evidence>
<feature type="coiled-coil region" evidence="1">
    <location>
        <begin position="302"/>
        <end position="329"/>
    </location>
</feature>
<dbReference type="Pfam" id="PF10506">
    <property type="entry name" value="USHBP1_PDZ-bd"/>
    <property type="match status" value="1"/>
</dbReference>
<evidence type="ECO:0000256" key="2">
    <source>
        <dbReference type="SAM" id="MobiDB-lite"/>
    </source>
</evidence>
<dbReference type="InParanoid" id="A0A6P7I9T6"/>
<gene>
    <name evidence="5" type="primary">ushbp1</name>
</gene>
<evidence type="ECO:0000256" key="1">
    <source>
        <dbReference type="SAM" id="Coils"/>
    </source>
</evidence>
<organism evidence="4 5">
    <name type="scientific">Parambassis ranga</name>
    <name type="common">Indian glassy fish</name>
    <dbReference type="NCBI Taxonomy" id="210632"/>
    <lineage>
        <taxon>Eukaryota</taxon>
        <taxon>Metazoa</taxon>
        <taxon>Chordata</taxon>
        <taxon>Craniata</taxon>
        <taxon>Vertebrata</taxon>
        <taxon>Euteleostomi</taxon>
        <taxon>Actinopterygii</taxon>
        <taxon>Neopterygii</taxon>
        <taxon>Teleostei</taxon>
        <taxon>Neoteleostei</taxon>
        <taxon>Acanthomorphata</taxon>
        <taxon>Ovalentaria</taxon>
        <taxon>Ambassidae</taxon>
        <taxon>Parambassis</taxon>
    </lineage>
</organism>
<feature type="domain" description="Harmonin-binding protein USHBP1 PDZ-binding" evidence="3">
    <location>
        <begin position="304"/>
        <end position="368"/>
    </location>
</feature>
<protein>
    <submittedName>
        <fullName evidence="5">Uncharacterized protein ushbp1</fullName>
    </submittedName>
</protein>
<feature type="region of interest" description="Disordered" evidence="2">
    <location>
        <begin position="450"/>
        <end position="493"/>
    </location>
</feature>
<feature type="region of interest" description="Disordered" evidence="2">
    <location>
        <begin position="105"/>
        <end position="126"/>
    </location>
</feature>
<keyword evidence="4" id="KW-1185">Reference proteome</keyword>